<evidence type="ECO:0000256" key="1">
    <source>
        <dbReference type="SAM" id="MobiDB-lite"/>
    </source>
</evidence>
<keyword evidence="3" id="KW-1185">Reference proteome</keyword>
<dbReference type="PANTHER" id="PTHR31903:SF6">
    <property type="entry name" value="F12F1.11-RELATED"/>
    <property type="match status" value="1"/>
</dbReference>
<gene>
    <name evidence="2" type="ORF">QJS04_geneDACA008066</name>
</gene>
<feature type="region of interest" description="Disordered" evidence="1">
    <location>
        <begin position="116"/>
        <end position="161"/>
    </location>
</feature>
<organism evidence="2 3">
    <name type="scientific">Acorus gramineus</name>
    <name type="common">Dwarf sweet flag</name>
    <dbReference type="NCBI Taxonomy" id="55184"/>
    <lineage>
        <taxon>Eukaryota</taxon>
        <taxon>Viridiplantae</taxon>
        <taxon>Streptophyta</taxon>
        <taxon>Embryophyta</taxon>
        <taxon>Tracheophyta</taxon>
        <taxon>Spermatophyta</taxon>
        <taxon>Magnoliopsida</taxon>
        <taxon>Liliopsida</taxon>
        <taxon>Acoraceae</taxon>
        <taxon>Acorus</taxon>
    </lineage>
</organism>
<dbReference type="PANTHER" id="PTHR31903">
    <property type="entry name" value="F12F1.11-RELATED"/>
    <property type="match status" value="1"/>
</dbReference>
<sequence>MVKKLYKTGKIHPSPPPSGDLGHRLSILPAAILTLTAVLSPEDREVLAYLLSSAADGFGHRKPVTAKSRRGGDHPPAFGCDCFRCYTTFWARWDASPNRHVIHDIIDAYEGTIVRSDGGKAEEEEEEESGGGAKEEEVKGGEGGGRSDGGDEAEEKRRGSVSRIASFIGGKVWGVWGH</sequence>
<proteinExistence type="predicted"/>
<name>A0AAV9BCS6_ACOGR</name>
<dbReference type="EMBL" id="JAUJYN010000004">
    <property type="protein sequence ID" value="KAK1273967.1"/>
    <property type="molecule type" value="Genomic_DNA"/>
</dbReference>
<reference evidence="2" key="1">
    <citation type="journal article" date="2023" name="Nat. Commun.">
        <title>Diploid and tetraploid genomes of Acorus and the evolution of monocots.</title>
        <authorList>
            <person name="Ma L."/>
            <person name="Liu K.W."/>
            <person name="Li Z."/>
            <person name="Hsiao Y.Y."/>
            <person name="Qi Y."/>
            <person name="Fu T."/>
            <person name="Tang G.D."/>
            <person name="Zhang D."/>
            <person name="Sun W.H."/>
            <person name="Liu D.K."/>
            <person name="Li Y."/>
            <person name="Chen G.Z."/>
            <person name="Liu X.D."/>
            <person name="Liao X.Y."/>
            <person name="Jiang Y.T."/>
            <person name="Yu X."/>
            <person name="Hao Y."/>
            <person name="Huang J."/>
            <person name="Zhao X.W."/>
            <person name="Ke S."/>
            <person name="Chen Y.Y."/>
            <person name="Wu W.L."/>
            <person name="Hsu J.L."/>
            <person name="Lin Y.F."/>
            <person name="Huang M.D."/>
            <person name="Li C.Y."/>
            <person name="Huang L."/>
            <person name="Wang Z.W."/>
            <person name="Zhao X."/>
            <person name="Zhong W.Y."/>
            <person name="Peng D.H."/>
            <person name="Ahmad S."/>
            <person name="Lan S."/>
            <person name="Zhang J.S."/>
            <person name="Tsai W.C."/>
            <person name="Van de Peer Y."/>
            <person name="Liu Z.J."/>
        </authorList>
    </citation>
    <scope>NUCLEOTIDE SEQUENCE</scope>
    <source>
        <strain evidence="2">SCP</strain>
    </source>
</reference>
<evidence type="ECO:0000313" key="2">
    <source>
        <dbReference type="EMBL" id="KAK1273967.1"/>
    </source>
</evidence>
<dbReference type="AlphaFoldDB" id="A0AAV9BCS6"/>
<comment type="caution">
    <text evidence="2">The sequence shown here is derived from an EMBL/GenBank/DDBJ whole genome shotgun (WGS) entry which is preliminary data.</text>
</comment>
<dbReference type="Proteomes" id="UP001179952">
    <property type="component" value="Unassembled WGS sequence"/>
</dbReference>
<reference evidence="2" key="2">
    <citation type="submission" date="2023-06" db="EMBL/GenBank/DDBJ databases">
        <authorList>
            <person name="Ma L."/>
            <person name="Liu K.-W."/>
            <person name="Li Z."/>
            <person name="Hsiao Y.-Y."/>
            <person name="Qi Y."/>
            <person name="Fu T."/>
            <person name="Tang G."/>
            <person name="Zhang D."/>
            <person name="Sun W.-H."/>
            <person name="Liu D.-K."/>
            <person name="Li Y."/>
            <person name="Chen G.-Z."/>
            <person name="Liu X.-D."/>
            <person name="Liao X.-Y."/>
            <person name="Jiang Y.-T."/>
            <person name="Yu X."/>
            <person name="Hao Y."/>
            <person name="Huang J."/>
            <person name="Zhao X.-W."/>
            <person name="Ke S."/>
            <person name="Chen Y.-Y."/>
            <person name="Wu W.-L."/>
            <person name="Hsu J.-L."/>
            <person name="Lin Y.-F."/>
            <person name="Huang M.-D."/>
            <person name="Li C.-Y."/>
            <person name="Huang L."/>
            <person name="Wang Z.-W."/>
            <person name="Zhao X."/>
            <person name="Zhong W.-Y."/>
            <person name="Peng D.-H."/>
            <person name="Ahmad S."/>
            <person name="Lan S."/>
            <person name="Zhang J.-S."/>
            <person name="Tsai W.-C."/>
            <person name="Van De Peer Y."/>
            <person name="Liu Z.-J."/>
        </authorList>
    </citation>
    <scope>NUCLEOTIDE SEQUENCE</scope>
    <source>
        <strain evidence="2">SCP</strain>
        <tissue evidence="2">Leaves</tissue>
    </source>
</reference>
<evidence type="ECO:0000313" key="3">
    <source>
        <dbReference type="Proteomes" id="UP001179952"/>
    </source>
</evidence>
<accession>A0AAV9BCS6</accession>
<protein>
    <submittedName>
        <fullName evidence="2">Uncharacterized protein</fullName>
    </submittedName>
</protein>